<dbReference type="InterPro" id="IPR011008">
    <property type="entry name" value="Dimeric_a/b-barrel"/>
</dbReference>
<feature type="domain" description="ABM" evidence="1">
    <location>
        <begin position="2"/>
        <end position="96"/>
    </location>
</feature>
<dbReference type="PANTHER" id="PTHR33336:SF3">
    <property type="entry name" value="ABM DOMAIN-CONTAINING PROTEIN"/>
    <property type="match status" value="1"/>
</dbReference>
<evidence type="ECO:0000313" key="3">
    <source>
        <dbReference type="Proteomes" id="UP000721844"/>
    </source>
</evidence>
<organism evidence="2 3">
    <name type="scientific">Acidisoma cellulosilyticum</name>
    <dbReference type="NCBI Taxonomy" id="2802395"/>
    <lineage>
        <taxon>Bacteria</taxon>
        <taxon>Pseudomonadati</taxon>
        <taxon>Pseudomonadota</taxon>
        <taxon>Alphaproteobacteria</taxon>
        <taxon>Acetobacterales</taxon>
        <taxon>Acidocellaceae</taxon>
        <taxon>Acidisoma</taxon>
    </lineage>
</organism>
<dbReference type="InterPro" id="IPR050744">
    <property type="entry name" value="AI-2_Isomerase_LsrG"/>
</dbReference>
<evidence type="ECO:0000313" key="2">
    <source>
        <dbReference type="EMBL" id="MCB8879247.1"/>
    </source>
</evidence>
<sequence>MIHVVAILTAKIGHRAALLAALNAVIDDVRAEPGCIEYQPVIDLAHSSVKFGADTLVVIEKWQDQAALDAHNQGDALKTFLEAAKHVLAQADVHLMQAPG</sequence>
<protein>
    <submittedName>
        <fullName evidence="2">Antibiotic biosynthesis monooxygenase</fullName>
    </submittedName>
</protein>
<dbReference type="Proteomes" id="UP000721844">
    <property type="component" value="Unassembled WGS sequence"/>
</dbReference>
<dbReference type="Gene3D" id="3.30.70.100">
    <property type="match status" value="1"/>
</dbReference>
<reference evidence="2 3" key="1">
    <citation type="journal article" date="2021" name="Microorganisms">
        <title>Acidisoma silvae sp. nov. and Acidisomacellulosilytica sp. nov., Two Acidophilic Bacteria Isolated from Decaying Wood, Hydrolyzing Cellulose and Producing Poly-3-hydroxybutyrate.</title>
        <authorList>
            <person name="Mieszkin S."/>
            <person name="Pouder E."/>
            <person name="Uroz S."/>
            <person name="Simon-Colin C."/>
            <person name="Alain K."/>
        </authorList>
    </citation>
    <scope>NUCLEOTIDE SEQUENCE [LARGE SCALE GENOMIC DNA]</scope>
    <source>
        <strain evidence="2 3">HW T5.17</strain>
    </source>
</reference>
<keyword evidence="2" id="KW-0503">Monooxygenase</keyword>
<name>A0A963YXW1_9PROT</name>
<comment type="caution">
    <text evidence="2">The sequence shown here is derived from an EMBL/GenBank/DDBJ whole genome shotgun (WGS) entry which is preliminary data.</text>
</comment>
<dbReference type="GO" id="GO:0005829">
    <property type="term" value="C:cytosol"/>
    <property type="evidence" value="ECO:0007669"/>
    <property type="project" value="TreeGrafter"/>
</dbReference>
<proteinExistence type="predicted"/>
<dbReference type="PANTHER" id="PTHR33336">
    <property type="entry name" value="QUINOL MONOOXYGENASE YGIN-RELATED"/>
    <property type="match status" value="1"/>
</dbReference>
<dbReference type="Pfam" id="PF03992">
    <property type="entry name" value="ABM"/>
    <property type="match status" value="1"/>
</dbReference>
<evidence type="ECO:0000259" key="1">
    <source>
        <dbReference type="PROSITE" id="PS51725"/>
    </source>
</evidence>
<keyword evidence="3" id="KW-1185">Reference proteome</keyword>
<gene>
    <name evidence="2" type="ORF">ACELLULO517_03290</name>
</gene>
<accession>A0A963YXW1</accession>
<dbReference type="InterPro" id="IPR007138">
    <property type="entry name" value="ABM_dom"/>
</dbReference>
<dbReference type="AlphaFoldDB" id="A0A963YXW1"/>
<keyword evidence="2" id="KW-0560">Oxidoreductase</keyword>
<dbReference type="RefSeq" id="WP_227305841.1">
    <property type="nucleotide sequence ID" value="NZ_JAESVA010000001.1"/>
</dbReference>
<dbReference type="GO" id="GO:0004497">
    <property type="term" value="F:monooxygenase activity"/>
    <property type="evidence" value="ECO:0007669"/>
    <property type="project" value="UniProtKB-KW"/>
</dbReference>
<dbReference type="PROSITE" id="PS51725">
    <property type="entry name" value="ABM"/>
    <property type="match status" value="1"/>
</dbReference>
<dbReference type="EMBL" id="JAESVA010000001">
    <property type="protein sequence ID" value="MCB8879247.1"/>
    <property type="molecule type" value="Genomic_DNA"/>
</dbReference>
<dbReference type="SUPFAM" id="SSF54909">
    <property type="entry name" value="Dimeric alpha+beta barrel"/>
    <property type="match status" value="1"/>
</dbReference>